<evidence type="ECO:0000313" key="3">
    <source>
        <dbReference type="EMBL" id="QQX78108.1"/>
    </source>
</evidence>
<dbReference type="SUPFAM" id="SSF82171">
    <property type="entry name" value="DPP6 N-terminal domain-like"/>
    <property type="match status" value="1"/>
</dbReference>
<dbReference type="Gene3D" id="3.40.50.1820">
    <property type="entry name" value="alpha/beta hydrolase"/>
    <property type="match status" value="1"/>
</dbReference>
<protein>
    <submittedName>
        <fullName evidence="3">S9 family peptidase</fullName>
    </submittedName>
</protein>
<reference evidence="3 4" key="1">
    <citation type="submission" date="2021-01" db="EMBL/GenBank/DDBJ databases">
        <title>Aequorivita sp. strain KX20305, a bacterium isolated from the sediment collected at a cold seep field in South China Sea.</title>
        <authorList>
            <person name="Zhang H."/>
            <person name="Li C."/>
        </authorList>
    </citation>
    <scope>NUCLEOTIDE SEQUENCE [LARGE SCALE GENOMIC DNA]</scope>
    <source>
        <strain evidence="3 4">KX20305</strain>
    </source>
</reference>
<keyword evidence="1" id="KW-0378">Hydrolase</keyword>
<dbReference type="PANTHER" id="PTHR42776:SF4">
    <property type="entry name" value="ACYLAMINO-ACID-RELEASING ENZYME"/>
    <property type="match status" value="1"/>
</dbReference>
<organism evidence="3 4">
    <name type="scientific">Aequorivita iocasae</name>
    <dbReference type="NCBI Taxonomy" id="2803865"/>
    <lineage>
        <taxon>Bacteria</taxon>
        <taxon>Pseudomonadati</taxon>
        <taxon>Bacteroidota</taxon>
        <taxon>Flavobacteriia</taxon>
        <taxon>Flavobacteriales</taxon>
        <taxon>Flavobacteriaceae</taxon>
        <taxon>Aequorivita</taxon>
    </lineage>
</organism>
<evidence type="ECO:0000259" key="2">
    <source>
        <dbReference type="Pfam" id="PF00326"/>
    </source>
</evidence>
<evidence type="ECO:0000256" key="1">
    <source>
        <dbReference type="ARBA" id="ARBA00022801"/>
    </source>
</evidence>
<dbReference type="PROSITE" id="PS51257">
    <property type="entry name" value="PROKAR_LIPOPROTEIN"/>
    <property type="match status" value="1"/>
</dbReference>
<name>A0ABX7DVU4_9FLAO</name>
<dbReference type="SUPFAM" id="SSF53474">
    <property type="entry name" value="alpha/beta-Hydrolases"/>
    <property type="match status" value="1"/>
</dbReference>
<proteinExistence type="predicted"/>
<dbReference type="EMBL" id="CP068439">
    <property type="protein sequence ID" value="QQX78108.1"/>
    <property type="molecule type" value="Genomic_DNA"/>
</dbReference>
<dbReference type="Pfam" id="PF00326">
    <property type="entry name" value="Peptidase_S9"/>
    <property type="match status" value="1"/>
</dbReference>
<feature type="domain" description="Peptidase S9 prolyl oligopeptidase catalytic" evidence="2">
    <location>
        <begin position="689"/>
        <end position="866"/>
    </location>
</feature>
<dbReference type="RefSeq" id="WP_202337926.1">
    <property type="nucleotide sequence ID" value="NZ_CP068439.1"/>
</dbReference>
<dbReference type="InterPro" id="IPR029058">
    <property type="entry name" value="AB_hydrolase_fold"/>
</dbReference>
<dbReference type="Proteomes" id="UP000629420">
    <property type="component" value="Chromosome"/>
</dbReference>
<evidence type="ECO:0000313" key="4">
    <source>
        <dbReference type="Proteomes" id="UP000629420"/>
    </source>
</evidence>
<dbReference type="InterPro" id="IPR001375">
    <property type="entry name" value="Peptidase_S9_cat"/>
</dbReference>
<accession>A0ABX7DVU4</accession>
<gene>
    <name evidence="3" type="ORF">JK629_07585</name>
</gene>
<dbReference type="PANTHER" id="PTHR42776">
    <property type="entry name" value="SERINE PEPTIDASE S9 FAMILY MEMBER"/>
    <property type="match status" value="1"/>
</dbReference>
<keyword evidence="4" id="KW-1185">Reference proteome</keyword>
<sequence length="872" mass="100292">MKNNRLYEFSISQLPILFFMFVLASCPILGQQGPAKTIMQPKDYDMWHHLRNTQISGDGLWTSYKMDYEKAADTLFVLSLDGKTEYQFPNAHSGQFQPNKKTGVFAFKDDQKGIGILNLSTGKTVWVTEAERFEFDTKGNFLALYNPQPNEGYLKLWDLERDQTTVLKGITAFKFDPLGKRAVLISKDSTETAVSLLRLKDRRQSVIVRSKNTDLLHPTWNESGDGFVFMESTPSSGQRLYYFEDKKTPILKELDDIDLREYGKLEISALNLSFSKDGERIFFWTHKAGNDSNYKEKDSLKVQVWKGTDKWIYPRQQVDWEFNKADRMAVWRPKTNKVFQIGTAERPEVILVGDEKYALTYNVLQYEPQYKQAPQSDFYITNLETGETSLFVKELETALGYLSIDPSGRHIAYFKNGDWWLYDIKNKTHINSTENLPYPLTYQYAPHSSAIVPFGSMGWTTTGDFLVYDEFDIWKTGAGTKNPKRLTNGREKNIHYREYKGLYDGFRSLTDIARDKPVDLSKPVILAMQDSLFNQGYALLEPSAKVKDFLNENGRISELRKAKFTDSFIYVKEKNDAPPSLWKKSGDAAKLLAQSNKQQQKYPIGNTELITYTNAQGEKLHGILHYPDNYEGGKKYPMIVHVYEMIGYKFQKYHNPSDQNGAGYNYRNFTAEGYFVLEPDILIQKGNPGVSATDCVTRAVNAVLDKGFVNKDALGLIGHSFGGYETAFIISQTNMFAAAVVGSGVFDLTTTYHTINRDTGRAEHWHYENQQWQMGQSFYEAKELYKRNSPVEYAQNIKTPTLIWTGDKDYQVNWHQSEAMYLALRRLNVEVELRIYENEGHSLLQGKNQKDLTERISHWFNTYLKSESKGNT</sequence>